<evidence type="ECO:0000256" key="2">
    <source>
        <dbReference type="SAM" id="MobiDB-lite"/>
    </source>
</evidence>
<evidence type="ECO:0000256" key="1">
    <source>
        <dbReference type="SAM" id="Coils"/>
    </source>
</evidence>
<sequence length="741" mass="85446">KMNQVLYENERLLEQVISNDIVNILVNSSVNSVALNGHECEKCLKLETKLQKDFVEKEIYDNLFKSFTTLKKHCISLEVDTQLNQEIFQRDNSISNQSAPSFDQLFELNELKAQSQEKDTVIKKLKERIKALSGKKNEDKIKQELEEIETINIELDHRVTKLIAENEHLKQTYKQLYDSIKPARIRSKEQCDDLINQVNIKSVEIFDLNAHLQEKVLVITALKNDLRKLKGKDLADNVVTKHTIDPEMLKIDVDYLNLRLLNNRSVHSNYIKHTQEEATTLREIVEQGKSQNPLNTSLDSVCNNLYTSVSWRYDDVLSYMSPCQKPQRLSPAMAHESVSSELCVNGKKYILVIVDDYSRFTWVKCLRLKDEAPDFIIKFLKMIQGCLKYLSDASEQIMELNFSRLVLTLLLQQPFDYHSRGDWDLLFQPLFDELLTPPPSVDYPAPEVIALLHKVVALVPAVSTSSPSSTNVDRDAPSPNADHAGCQDTHRSTSGSMQFLRDRLVSWSSKRQKSTAISNTEAEYIAMSGCCAQILWMRSQLIDYGLGFNKIPIYCDNKSAIALCCNNVQHFRTMDITRAEQIALDDALVAPDNRLKIGKSNFRLSSDLKSQEATFQVVYDVLKLTPFYKAFQITADVPEIYMQEFWATATVHHHSIHFKMNNKKHIVNLEYFREMLQICHKLPNQQFEELPFEEAILTFLRDLGHSGEIKMITDFNVNKLHQPWRSFACGFTNVLEWKKYR</sequence>
<evidence type="ECO:0000313" key="3">
    <source>
        <dbReference type="EMBL" id="GJS54583.1"/>
    </source>
</evidence>
<accession>A0ABQ4WP35</accession>
<dbReference type="Proteomes" id="UP001151760">
    <property type="component" value="Unassembled WGS sequence"/>
</dbReference>
<reference evidence="3" key="2">
    <citation type="submission" date="2022-01" db="EMBL/GenBank/DDBJ databases">
        <authorList>
            <person name="Yamashiro T."/>
            <person name="Shiraishi A."/>
            <person name="Satake H."/>
            <person name="Nakayama K."/>
        </authorList>
    </citation>
    <scope>NUCLEOTIDE SEQUENCE</scope>
</reference>
<evidence type="ECO:0000313" key="4">
    <source>
        <dbReference type="Proteomes" id="UP001151760"/>
    </source>
</evidence>
<keyword evidence="4" id="KW-1185">Reference proteome</keyword>
<comment type="caution">
    <text evidence="3">The sequence shown here is derived from an EMBL/GenBank/DDBJ whole genome shotgun (WGS) entry which is preliminary data.</text>
</comment>
<name>A0ABQ4WP35_9ASTR</name>
<feature type="coiled-coil region" evidence="1">
    <location>
        <begin position="108"/>
        <end position="142"/>
    </location>
</feature>
<keyword evidence="1" id="KW-0175">Coiled coil</keyword>
<reference evidence="3" key="1">
    <citation type="journal article" date="2022" name="Int. J. Mol. Sci.">
        <title>Draft Genome of Tanacetum Coccineum: Genomic Comparison of Closely Related Tanacetum-Family Plants.</title>
        <authorList>
            <person name="Yamashiro T."/>
            <person name="Shiraishi A."/>
            <person name="Nakayama K."/>
            <person name="Satake H."/>
        </authorList>
    </citation>
    <scope>NUCLEOTIDE SEQUENCE</scope>
</reference>
<feature type="region of interest" description="Disordered" evidence="2">
    <location>
        <begin position="464"/>
        <end position="495"/>
    </location>
</feature>
<dbReference type="SUPFAM" id="SSF53098">
    <property type="entry name" value="Ribonuclease H-like"/>
    <property type="match status" value="1"/>
</dbReference>
<dbReference type="EMBL" id="BQNB010008809">
    <property type="protein sequence ID" value="GJS54583.1"/>
    <property type="molecule type" value="Genomic_DNA"/>
</dbReference>
<gene>
    <name evidence="3" type="ORF">Tco_0627945</name>
</gene>
<dbReference type="CDD" id="cd09272">
    <property type="entry name" value="RNase_HI_RT_Ty1"/>
    <property type="match status" value="1"/>
</dbReference>
<dbReference type="InterPro" id="IPR012337">
    <property type="entry name" value="RNaseH-like_sf"/>
</dbReference>
<protein>
    <submittedName>
        <fullName evidence="3">Retrovirus-related pol polyprotein from transposon TNT 1-94</fullName>
    </submittedName>
</protein>
<feature type="non-terminal residue" evidence="3">
    <location>
        <position position="1"/>
    </location>
</feature>
<organism evidence="3 4">
    <name type="scientific">Tanacetum coccineum</name>
    <dbReference type="NCBI Taxonomy" id="301880"/>
    <lineage>
        <taxon>Eukaryota</taxon>
        <taxon>Viridiplantae</taxon>
        <taxon>Streptophyta</taxon>
        <taxon>Embryophyta</taxon>
        <taxon>Tracheophyta</taxon>
        <taxon>Spermatophyta</taxon>
        <taxon>Magnoliopsida</taxon>
        <taxon>eudicotyledons</taxon>
        <taxon>Gunneridae</taxon>
        <taxon>Pentapetalae</taxon>
        <taxon>asterids</taxon>
        <taxon>campanulids</taxon>
        <taxon>Asterales</taxon>
        <taxon>Asteraceae</taxon>
        <taxon>Asteroideae</taxon>
        <taxon>Anthemideae</taxon>
        <taxon>Anthemidinae</taxon>
        <taxon>Tanacetum</taxon>
    </lineage>
</organism>
<dbReference type="PANTHER" id="PTHR11439:SF495">
    <property type="entry name" value="REVERSE TRANSCRIPTASE, RNA-DEPENDENT DNA POLYMERASE-RELATED"/>
    <property type="match status" value="1"/>
</dbReference>
<proteinExistence type="predicted"/>
<dbReference type="PANTHER" id="PTHR11439">
    <property type="entry name" value="GAG-POL-RELATED RETROTRANSPOSON"/>
    <property type="match status" value="1"/>
</dbReference>